<organism evidence="1 2">
    <name type="scientific">Russula earlei</name>
    <dbReference type="NCBI Taxonomy" id="71964"/>
    <lineage>
        <taxon>Eukaryota</taxon>
        <taxon>Fungi</taxon>
        <taxon>Dikarya</taxon>
        <taxon>Basidiomycota</taxon>
        <taxon>Agaricomycotina</taxon>
        <taxon>Agaricomycetes</taxon>
        <taxon>Russulales</taxon>
        <taxon>Russulaceae</taxon>
        <taxon>Russula</taxon>
    </lineage>
</organism>
<evidence type="ECO:0000313" key="2">
    <source>
        <dbReference type="Proteomes" id="UP001207468"/>
    </source>
</evidence>
<protein>
    <submittedName>
        <fullName evidence="1">Uncharacterized protein</fullName>
    </submittedName>
</protein>
<gene>
    <name evidence="1" type="ORF">F5148DRAFT_1307829</name>
</gene>
<evidence type="ECO:0000313" key="1">
    <source>
        <dbReference type="EMBL" id="KAI9433770.1"/>
    </source>
</evidence>
<proteinExistence type="predicted"/>
<keyword evidence="2" id="KW-1185">Reference proteome</keyword>
<accession>A0ACC0TR22</accession>
<sequence>MADNKTQVNYTEDDIRSLDWREHIRLRPGMYIGKLGDGAAPDDGIYVLMKEVLDNCIDEHMMGYGKHIDIAFEGKQVLIRDYGRGIPLGKVVDVVSKINTGAKYDSKAFQKSVGLNGVGTKAVNALSSYFKVTSFRDGKAKTAEFERGALTKEHKETVTKEENGTEVSFMPDDTVFKNFHWLHEYVDTQLWNYCYLNAGLVINFNGKRYVSKNGLHDLLKRRTNEDELRYPIIHLKGEDIEVAMSHNNDYGEDIFSFVNGQYTTQGGTHQQAFREAYVKVIRDFYKKDYEAADIRQSIVAAVAVRVQEPVFESQTKTKLGSQYVTEGGQSMKQFILEFLAKELDNFLHRNTSVADALKKRIEQSEKERKELSGIRKLANERAKKANLHNKKLRDCRVHLNDELPAKNKEEFIANQKNTTIFITEGDSASGSITKARNVDTQAVFSLRGKPLNCFGLTKKVVYENEEFNLLQHALNIEDGIESLRYQQIVIATDADVDGMHIRLLLMTFFLQFFPDLIKKDHVYILETPLFRVRNKQETIYCYDETEKQAAIKKLGSKPEITRFKGLGEISPDEFGRFIGDSMKLQPVILEQGEHIQNLLEYYMANIDALGKAFELDEALQGDIIEIKDDYAVGPIVDIYETEGYQQRRDWWKALLEFTPYKEQLDIVDDKLAVYNLLKRLDESPDEQVWIWMGQNQHDVCGYYWLMSQLKDYQGRIEVLYLNNLPFINEKGNIFYPTHLSEIQPKEFLKAKKLARPITLSEFEVDPDEWKKLCNENAVVRILEGGKKIVGKEEDFYDKDLRTAVTAQPQKVNKVLFTALGKMKIQTGDVFLAWRLRKLADAARRRGCSRTYNGDPLMLEIQSIHHVAILTDNYEVSKHFYTEILGFAIIAETYRAERQSWKLDLSINGKYQVELFSFPDYRERASYPEAKGLRHLAFAVKDVEAAFHYLRSKEVNVQEVRIDEITGKRFVFFYDPNGQPLELYEE</sequence>
<comment type="caution">
    <text evidence="1">The sequence shown here is derived from an EMBL/GenBank/DDBJ whole genome shotgun (WGS) entry which is preliminary data.</text>
</comment>
<reference evidence="1" key="1">
    <citation type="submission" date="2021-03" db="EMBL/GenBank/DDBJ databases">
        <title>Evolutionary priming and transition to the ectomycorrhizal habit in an iconic lineage of mushroom-forming fungi: is preadaptation a requirement?</title>
        <authorList>
            <consortium name="DOE Joint Genome Institute"/>
            <person name="Looney B.P."/>
            <person name="Miyauchi S."/>
            <person name="Morin E."/>
            <person name="Drula E."/>
            <person name="Courty P.E."/>
            <person name="Chicoki N."/>
            <person name="Fauchery L."/>
            <person name="Kohler A."/>
            <person name="Kuo A."/>
            <person name="LaButti K."/>
            <person name="Pangilinan J."/>
            <person name="Lipzen A."/>
            <person name="Riley R."/>
            <person name="Andreopoulos W."/>
            <person name="He G."/>
            <person name="Johnson J."/>
            <person name="Barry K.W."/>
            <person name="Grigoriev I.V."/>
            <person name="Nagy L."/>
            <person name="Hibbett D."/>
            <person name="Henrissat B."/>
            <person name="Matheny P.B."/>
            <person name="Labbe J."/>
            <person name="Martin A.F."/>
        </authorList>
    </citation>
    <scope>NUCLEOTIDE SEQUENCE</scope>
    <source>
        <strain evidence="1">BPL698</strain>
    </source>
</reference>
<dbReference type="Proteomes" id="UP001207468">
    <property type="component" value="Unassembled WGS sequence"/>
</dbReference>
<dbReference type="EMBL" id="JAGFNK010001203">
    <property type="protein sequence ID" value="KAI9433770.1"/>
    <property type="molecule type" value="Genomic_DNA"/>
</dbReference>
<name>A0ACC0TR22_9AGAM</name>